<protein>
    <submittedName>
        <fullName evidence="9">Transcription factor E2F5</fullName>
    </submittedName>
</protein>
<dbReference type="Gene3D" id="6.10.250.540">
    <property type="match status" value="1"/>
</dbReference>
<comment type="similarity">
    <text evidence="1 5">Belongs to the E2F/DP family.</text>
</comment>
<keyword evidence="4 5" id="KW-0804">Transcription</keyword>
<dbReference type="InterPro" id="IPR015633">
    <property type="entry name" value="E2F"/>
</dbReference>
<evidence type="ECO:0000256" key="4">
    <source>
        <dbReference type="ARBA" id="ARBA00023163"/>
    </source>
</evidence>
<dbReference type="GO" id="GO:0090575">
    <property type="term" value="C:RNA polymerase II transcription regulator complex"/>
    <property type="evidence" value="ECO:0007669"/>
    <property type="project" value="TreeGrafter"/>
</dbReference>
<dbReference type="FunFam" id="1.10.10.10:FF:000430">
    <property type="entry name" value="Transcription factor E2F4"/>
    <property type="match status" value="1"/>
</dbReference>
<feature type="region of interest" description="Disordered" evidence="7">
    <location>
        <begin position="167"/>
        <end position="245"/>
    </location>
</feature>
<evidence type="ECO:0000313" key="10">
    <source>
        <dbReference type="Proteomes" id="UP000053149"/>
    </source>
</evidence>
<keyword evidence="6" id="KW-0175">Coiled coil</keyword>
<dbReference type="SMART" id="SM01372">
    <property type="entry name" value="E2F_TDP"/>
    <property type="match status" value="1"/>
</dbReference>
<dbReference type="GO" id="GO:0000978">
    <property type="term" value="F:RNA polymerase II cis-regulatory region sequence-specific DNA binding"/>
    <property type="evidence" value="ECO:0007669"/>
    <property type="project" value="InterPro"/>
</dbReference>
<evidence type="ECO:0000256" key="7">
    <source>
        <dbReference type="SAM" id="MobiDB-lite"/>
    </source>
</evidence>
<feature type="coiled-coil region" evidence="6">
    <location>
        <begin position="45"/>
        <end position="72"/>
    </location>
</feature>
<evidence type="ECO:0000256" key="3">
    <source>
        <dbReference type="ARBA" id="ARBA00023125"/>
    </source>
</evidence>
<dbReference type="InterPro" id="IPR003316">
    <property type="entry name" value="E2F_WHTH_DNA-bd_dom"/>
</dbReference>
<evidence type="ECO:0000313" key="9">
    <source>
        <dbReference type="EMBL" id="KFV11107.1"/>
    </source>
</evidence>
<keyword evidence="2 5" id="KW-0805">Transcription regulation</keyword>
<name>A0A093CFL7_9AVES</name>
<organism evidence="9 10">
    <name type="scientific">Pterocles gutturalis</name>
    <name type="common">yellow-throated sandgrouse</name>
    <dbReference type="NCBI Taxonomy" id="240206"/>
    <lineage>
        <taxon>Eukaryota</taxon>
        <taxon>Metazoa</taxon>
        <taxon>Chordata</taxon>
        <taxon>Craniata</taxon>
        <taxon>Vertebrata</taxon>
        <taxon>Euteleostomi</taxon>
        <taxon>Archelosauria</taxon>
        <taxon>Archosauria</taxon>
        <taxon>Dinosauria</taxon>
        <taxon>Saurischia</taxon>
        <taxon>Theropoda</taxon>
        <taxon>Coelurosauria</taxon>
        <taxon>Aves</taxon>
        <taxon>Neognathae</taxon>
        <taxon>Neoaves</taxon>
        <taxon>Columbimorphae</taxon>
        <taxon>Pterocliformes</taxon>
        <taxon>Pteroclidae</taxon>
        <taxon>Pterocles</taxon>
    </lineage>
</organism>
<reference evidence="9 10" key="1">
    <citation type="submission" date="2014-04" db="EMBL/GenBank/DDBJ databases">
        <title>Genome evolution of avian class.</title>
        <authorList>
            <person name="Zhang G."/>
            <person name="Li C."/>
        </authorList>
    </citation>
    <scope>NUCLEOTIDE SEQUENCE [LARGE SCALE GENOMIC DNA]</scope>
    <source>
        <strain evidence="9">BGI_N339</strain>
    </source>
</reference>
<dbReference type="GO" id="GO:0046983">
    <property type="term" value="F:protein dimerization activity"/>
    <property type="evidence" value="ECO:0007669"/>
    <property type="project" value="InterPro"/>
</dbReference>
<sequence>AADTLAVRQKRRIYDITNVLEGIDLIEKKSKNSIQWKGVGAGCNTKEVVDRLRYLEAEIEDLELKEKELDQQKLWLQQSIKNVMDDSTNHQYPFKLIVCILELELKQQLKCKTLCRDTLLAIRAPCGTQLEVPIPEMGQNGQKKYQINLKSSSGPIHVLLINKESSSSKPMVFPVPPPDDLAQPPFQPAAPETPLKAATAPQNPPEQHDLNQGQELPQTSVADTPSGGSRIFPTSDGWGRKGDEPVLYPSLSGDVAQATASSNDYQGLLPLDVNCILKPNSFDIAKMEEPTGNISGDIIDELMSSDVFPLLRLSPTPGDDYNFNLDDNEGVCDLFDVQILN</sequence>
<keyword evidence="5" id="KW-0539">Nucleus</keyword>
<dbReference type="Pfam" id="PF16421">
    <property type="entry name" value="E2F_CC-MB"/>
    <property type="match status" value="1"/>
</dbReference>
<keyword evidence="10" id="KW-1185">Reference proteome</keyword>
<dbReference type="InterPro" id="IPR036390">
    <property type="entry name" value="WH_DNA-bd_sf"/>
</dbReference>
<feature type="non-terminal residue" evidence="9">
    <location>
        <position position="341"/>
    </location>
</feature>
<evidence type="ECO:0000256" key="2">
    <source>
        <dbReference type="ARBA" id="ARBA00023015"/>
    </source>
</evidence>
<accession>A0A093CFL7</accession>
<feature type="domain" description="E2F/DP family winged-helix DNA-binding" evidence="8">
    <location>
        <begin position="1"/>
        <end position="38"/>
    </location>
</feature>
<feature type="compositionally biased region" description="Low complexity" evidence="7">
    <location>
        <begin position="180"/>
        <end position="195"/>
    </location>
</feature>
<dbReference type="SUPFAM" id="SSF46785">
    <property type="entry name" value="Winged helix' DNA-binding domain"/>
    <property type="match status" value="1"/>
</dbReference>
<evidence type="ECO:0000256" key="6">
    <source>
        <dbReference type="SAM" id="Coils"/>
    </source>
</evidence>
<dbReference type="PANTHER" id="PTHR12081:SF35">
    <property type="entry name" value="TRANSCRIPTION FACTOR E2F5"/>
    <property type="match status" value="1"/>
</dbReference>
<feature type="non-terminal residue" evidence="9">
    <location>
        <position position="1"/>
    </location>
</feature>
<comment type="subcellular location">
    <subcellularLocation>
        <location evidence="5">Nucleus</location>
    </subcellularLocation>
</comment>
<dbReference type="SUPFAM" id="SSF144074">
    <property type="entry name" value="E2F-DP heterodimerization region"/>
    <property type="match status" value="1"/>
</dbReference>
<dbReference type="GO" id="GO:0000981">
    <property type="term" value="F:DNA-binding transcription factor activity, RNA polymerase II-specific"/>
    <property type="evidence" value="ECO:0007669"/>
    <property type="project" value="TreeGrafter"/>
</dbReference>
<dbReference type="InterPro" id="IPR036388">
    <property type="entry name" value="WH-like_DNA-bd_sf"/>
</dbReference>
<dbReference type="EMBL" id="KL239545">
    <property type="protein sequence ID" value="KFV11107.1"/>
    <property type="molecule type" value="Genomic_DNA"/>
</dbReference>
<dbReference type="CDD" id="cd14660">
    <property type="entry name" value="E2F_DD"/>
    <property type="match status" value="1"/>
</dbReference>
<dbReference type="InterPro" id="IPR032198">
    <property type="entry name" value="E2F_CC-MB"/>
</dbReference>
<dbReference type="Proteomes" id="UP000053149">
    <property type="component" value="Unassembled WGS sequence"/>
</dbReference>
<dbReference type="PANTHER" id="PTHR12081">
    <property type="entry name" value="TRANSCRIPTION FACTOR E2F"/>
    <property type="match status" value="1"/>
</dbReference>
<dbReference type="Gene3D" id="1.10.10.10">
    <property type="entry name" value="Winged helix-like DNA-binding domain superfamily/Winged helix DNA-binding domain"/>
    <property type="match status" value="1"/>
</dbReference>
<evidence type="ECO:0000259" key="8">
    <source>
        <dbReference type="SMART" id="SM01372"/>
    </source>
</evidence>
<dbReference type="Pfam" id="PF02319">
    <property type="entry name" value="WHD_E2F_TDP"/>
    <property type="match status" value="1"/>
</dbReference>
<dbReference type="InterPro" id="IPR037241">
    <property type="entry name" value="E2F-DP_heterodim"/>
</dbReference>
<evidence type="ECO:0000256" key="5">
    <source>
        <dbReference type="RuleBase" id="RU003796"/>
    </source>
</evidence>
<proteinExistence type="inferred from homology"/>
<dbReference type="AlphaFoldDB" id="A0A093CFL7"/>
<gene>
    <name evidence="9" type="ORF">N339_10667</name>
</gene>
<evidence type="ECO:0000256" key="1">
    <source>
        <dbReference type="ARBA" id="ARBA00010940"/>
    </source>
</evidence>
<feature type="compositionally biased region" description="Polar residues" evidence="7">
    <location>
        <begin position="210"/>
        <end position="227"/>
    </location>
</feature>
<keyword evidence="3 5" id="KW-0238">DNA-binding</keyword>